<dbReference type="EMBL" id="KB445796">
    <property type="protein sequence ID" value="EMD37808.1"/>
    <property type="molecule type" value="Genomic_DNA"/>
</dbReference>
<gene>
    <name evidence="2" type="ORF">CERSUDRAFT_94805</name>
</gene>
<dbReference type="PANTHER" id="PTHR40465">
    <property type="entry name" value="CHROMOSOME 1, WHOLE GENOME SHOTGUN SEQUENCE"/>
    <property type="match status" value="1"/>
</dbReference>
<evidence type="ECO:0000256" key="1">
    <source>
        <dbReference type="SAM" id="Phobius"/>
    </source>
</evidence>
<protein>
    <submittedName>
        <fullName evidence="2">Uncharacterized protein</fullName>
    </submittedName>
</protein>
<reference evidence="2 3" key="1">
    <citation type="journal article" date="2012" name="Proc. Natl. Acad. Sci. U.S.A.">
        <title>Comparative genomics of Ceriporiopsis subvermispora and Phanerochaete chrysosporium provide insight into selective ligninolysis.</title>
        <authorList>
            <person name="Fernandez-Fueyo E."/>
            <person name="Ruiz-Duenas F.J."/>
            <person name="Ferreira P."/>
            <person name="Floudas D."/>
            <person name="Hibbett D.S."/>
            <person name="Canessa P."/>
            <person name="Larrondo L.F."/>
            <person name="James T.Y."/>
            <person name="Seelenfreund D."/>
            <person name="Lobos S."/>
            <person name="Polanco R."/>
            <person name="Tello M."/>
            <person name="Honda Y."/>
            <person name="Watanabe T."/>
            <person name="Watanabe T."/>
            <person name="Ryu J.S."/>
            <person name="Kubicek C.P."/>
            <person name="Schmoll M."/>
            <person name="Gaskell J."/>
            <person name="Hammel K.E."/>
            <person name="St John F.J."/>
            <person name="Vanden Wymelenberg A."/>
            <person name="Sabat G."/>
            <person name="Splinter BonDurant S."/>
            <person name="Syed K."/>
            <person name="Yadav J.S."/>
            <person name="Doddapaneni H."/>
            <person name="Subramanian V."/>
            <person name="Lavin J.L."/>
            <person name="Oguiza J.A."/>
            <person name="Perez G."/>
            <person name="Pisabarro A.G."/>
            <person name="Ramirez L."/>
            <person name="Santoyo F."/>
            <person name="Master E."/>
            <person name="Coutinho P.M."/>
            <person name="Henrissat B."/>
            <person name="Lombard V."/>
            <person name="Magnuson J.K."/>
            <person name="Kuees U."/>
            <person name="Hori C."/>
            <person name="Igarashi K."/>
            <person name="Samejima M."/>
            <person name="Held B.W."/>
            <person name="Barry K.W."/>
            <person name="LaButti K.M."/>
            <person name="Lapidus A."/>
            <person name="Lindquist E.A."/>
            <person name="Lucas S.M."/>
            <person name="Riley R."/>
            <person name="Salamov A.A."/>
            <person name="Hoffmeister D."/>
            <person name="Schwenk D."/>
            <person name="Hadar Y."/>
            <person name="Yarden O."/>
            <person name="de Vries R.P."/>
            <person name="Wiebenga A."/>
            <person name="Stenlid J."/>
            <person name="Eastwood D."/>
            <person name="Grigoriev I.V."/>
            <person name="Berka R.M."/>
            <person name="Blanchette R.A."/>
            <person name="Kersten P."/>
            <person name="Martinez A.T."/>
            <person name="Vicuna R."/>
            <person name="Cullen D."/>
        </authorList>
    </citation>
    <scope>NUCLEOTIDE SEQUENCE [LARGE SCALE GENOMIC DNA]</scope>
    <source>
        <strain evidence="2 3">B</strain>
    </source>
</reference>
<keyword evidence="3" id="KW-1185">Reference proteome</keyword>
<dbReference type="PANTHER" id="PTHR40465:SF1">
    <property type="entry name" value="DUF6534 DOMAIN-CONTAINING PROTEIN"/>
    <property type="match status" value="1"/>
</dbReference>
<feature type="transmembrane region" description="Helical" evidence="1">
    <location>
        <begin position="42"/>
        <end position="61"/>
    </location>
</feature>
<keyword evidence="1" id="KW-0472">Membrane</keyword>
<feature type="transmembrane region" description="Helical" evidence="1">
    <location>
        <begin position="81"/>
        <end position="103"/>
    </location>
</feature>
<proteinExistence type="predicted"/>
<dbReference type="HOGENOM" id="CLU_046025_16_0_1"/>
<dbReference type="OrthoDB" id="2786217at2759"/>
<keyword evidence="1" id="KW-0812">Transmembrane</keyword>
<feature type="transmembrane region" description="Helical" evidence="1">
    <location>
        <begin position="112"/>
        <end position="134"/>
    </location>
</feature>
<name>M2QL98_CERS8</name>
<dbReference type="AlphaFoldDB" id="M2QL98"/>
<feature type="transmembrane region" description="Helical" evidence="1">
    <location>
        <begin position="154"/>
        <end position="175"/>
    </location>
</feature>
<sequence length="191" mass="21319">MSNPLTAVEMGILVATVLYGVNTAQGFSYTDHGKNDPTWLKLFVLSIWTLETVHVALSWVYLHTLTVSDRGSASGLIKIDWSFAACIVIHDCLNSAVQAFFAYRIYKISRRLVFVITQWIGCVMRVVLILVLLAYATQASSFAEVIETHRNVTIAVVSVSTWVDLLNTVMLCIALTKHRNPGMKQWVKPCV</sequence>
<keyword evidence="1" id="KW-1133">Transmembrane helix</keyword>
<dbReference type="Proteomes" id="UP000016930">
    <property type="component" value="Unassembled WGS sequence"/>
</dbReference>
<dbReference type="STRING" id="914234.M2QL98"/>
<evidence type="ECO:0000313" key="3">
    <source>
        <dbReference type="Proteomes" id="UP000016930"/>
    </source>
</evidence>
<evidence type="ECO:0000313" key="2">
    <source>
        <dbReference type="EMBL" id="EMD37808.1"/>
    </source>
</evidence>
<feature type="transmembrane region" description="Helical" evidence="1">
    <location>
        <begin position="12"/>
        <end position="30"/>
    </location>
</feature>
<accession>M2QL98</accession>
<organism evidence="2 3">
    <name type="scientific">Ceriporiopsis subvermispora (strain B)</name>
    <name type="common">White-rot fungus</name>
    <name type="synonym">Gelatoporia subvermispora</name>
    <dbReference type="NCBI Taxonomy" id="914234"/>
    <lineage>
        <taxon>Eukaryota</taxon>
        <taxon>Fungi</taxon>
        <taxon>Dikarya</taxon>
        <taxon>Basidiomycota</taxon>
        <taxon>Agaricomycotina</taxon>
        <taxon>Agaricomycetes</taxon>
        <taxon>Polyporales</taxon>
        <taxon>Gelatoporiaceae</taxon>
        <taxon>Gelatoporia</taxon>
    </lineage>
</organism>